<feature type="region of interest" description="Disordered" evidence="1">
    <location>
        <begin position="250"/>
        <end position="286"/>
    </location>
</feature>
<gene>
    <name evidence="2" type="ORF">ALAG00032_LOCUS6646</name>
</gene>
<dbReference type="SUPFAM" id="SSF54427">
    <property type="entry name" value="NTF2-like"/>
    <property type="match status" value="1"/>
</dbReference>
<dbReference type="Pfam" id="PF10184">
    <property type="entry name" value="DUF2358"/>
    <property type="match status" value="1"/>
</dbReference>
<feature type="region of interest" description="Disordered" evidence="1">
    <location>
        <begin position="329"/>
        <end position="357"/>
    </location>
</feature>
<protein>
    <submittedName>
        <fullName evidence="2">Uncharacterized protein</fullName>
    </submittedName>
</protein>
<dbReference type="InterPro" id="IPR032710">
    <property type="entry name" value="NTF2-like_dom_sf"/>
</dbReference>
<dbReference type="PANTHER" id="PTHR31094">
    <property type="entry name" value="RIKEN CDNA 2310061I04 GENE"/>
    <property type="match status" value="1"/>
</dbReference>
<feature type="compositionally biased region" description="Pro residues" evidence="1">
    <location>
        <begin position="329"/>
        <end position="343"/>
    </location>
</feature>
<evidence type="ECO:0000256" key="1">
    <source>
        <dbReference type="SAM" id="MobiDB-lite"/>
    </source>
</evidence>
<dbReference type="PANTHER" id="PTHR31094:SF2">
    <property type="entry name" value="RIKEN CDNA 2310061I04 GENE"/>
    <property type="match status" value="1"/>
</dbReference>
<sequence length="357" mass="40185">MMRTFVIILVGMFESKKWVDSFLLASPPPMNVVKLKHDYEPSKLMETSSLEIQEQKPPMDEFDLNKGRCIDVLREDYAVFFDRDLRYEIYTKGLRIVDPSGVEIWGLAAYRQFFAAVRLFRKMACDDVSMMRLNTQYDANRQQIILQWYSKWNVKGAKEPAYVSAVSTFHLNNNGHVHKHVVDRIMFNGKQMGTPVDALYGLRRNFVRSPVACPGCSDFDFLKSIHQNSQYTLSLKPTYANTVQLLQANEEDNDAPPGSSGGAVVAEDTSKKNKPKSTGTQSKPRQKGGLLAKCEYMWDCEAPLNCCDFIAVKVCCGGGQGIPAFLQPPAQPRAIPIPVPVDPYPGQRPRNPPPGPW</sequence>
<dbReference type="InterPro" id="IPR018790">
    <property type="entry name" value="DUF2358"/>
</dbReference>
<evidence type="ECO:0000313" key="2">
    <source>
        <dbReference type="EMBL" id="CAE0365902.1"/>
    </source>
</evidence>
<dbReference type="EMBL" id="HBIJ01009450">
    <property type="protein sequence ID" value="CAE0365902.1"/>
    <property type="molecule type" value="Transcribed_RNA"/>
</dbReference>
<dbReference type="AlphaFoldDB" id="A0A7S3JV21"/>
<reference evidence="2" key="1">
    <citation type="submission" date="2021-01" db="EMBL/GenBank/DDBJ databases">
        <authorList>
            <person name="Corre E."/>
            <person name="Pelletier E."/>
            <person name="Niang G."/>
            <person name="Scheremetjew M."/>
            <person name="Finn R."/>
            <person name="Kale V."/>
            <person name="Holt S."/>
            <person name="Cochrane G."/>
            <person name="Meng A."/>
            <person name="Brown T."/>
            <person name="Cohen L."/>
        </authorList>
    </citation>
    <scope>NUCLEOTIDE SEQUENCE</scope>
    <source>
        <strain evidence="2">CCMP1510</strain>
    </source>
</reference>
<proteinExistence type="predicted"/>
<accession>A0A7S3JV21</accession>
<name>A0A7S3JV21_9STRA</name>
<organism evidence="2">
    <name type="scientific">Aureoumbra lagunensis</name>
    <dbReference type="NCBI Taxonomy" id="44058"/>
    <lineage>
        <taxon>Eukaryota</taxon>
        <taxon>Sar</taxon>
        <taxon>Stramenopiles</taxon>
        <taxon>Ochrophyta</taxon>
        <taxon>Pelagophyceae</taxon>
        <taxon>Pelagomonadales</taxon>
        <taxon>Aureoumbra</taxon>
    </lineage>
</organism>